<sequence length="420" mass="46940">MKKKVLSIMLCLALTASAVGCGSGGSEDNGEKPEEAELNILMSFPQYMEQWEGYCRQFEEKMLEEENIKVKVNLEMPSSDQYDSVLQTRLTGDDAPDLFTIHANNIAKYTEAGYLADLTGSEGVSKVYDDVKKTVMVDEKVMAVPIESTAWGVVYNKEMFEDAGIELPETLDDLRQVCEKLKAKGYTPFMLAFQEQWVPQLMTALTLGGLVSGEKTDWLDRMYEDQGSYEEVKEIFDVIDLIMENGTDRAMEEGAEMGAADFANGKAAMYVNGFSTATMMETNPDLQIGMFPLPVNDNEECTKINLSTSTVLGVYEGGEQKELAMKFADYVLDDEDSSQLFQDCGFNPIAPCHDYETTPWVQEAYKYVEEGRSYQDLVLPSAVTDEQGKLLQELYVGNVTVDDIIPRLDQAFQEANKLAQ</sequence>
<evidence type="ECO:0000256" key="6">
    <source>
        <dbReference type="SAM" id="SignalP"/>
    </source>
</evidence>
<accession>A0A9D2QBL4</accession>
<keyword evidence="2 6" id="KW-0732">Signal</keyword>
<reference evidence="7" key="2">
    <citation type="submission" date="2021-04" db="EMBL/GenBank/DDBJ databases">
        <authorList>
            <person name="Gilroy R."/>
        </authorList>
    </citation>
    <scope>NUCLEOTIDE SEQUENCE</scope>
    <source>
        <strain evidence="7">CHK196-7946</strain>
    </source>
</reference>
<dbReference type="PANTHER" id="PTHR43649:SF33">
    <property type="entry name" value="POLYGALACTURONAN_RHAMNOGALACTURONAN-BINDING PROTEIN YTCQ"/>
    <property type="match status" value="1"/>
</dbReference>
<evidence type="ECO:0000256" key="4">
    <source>
        <dbReference type="ARBA" id="ARBA00023139"/>
    </source>
</evidence>
<dbReference type="Gene3D" id="3.40.190.10">
    <property type="entry name" value="Periplasmic binding protein-like II"/>
    <property type="match status" value="2"/>
</dbReference>
<comment type="caution">
    <text evidence="7">The sequence shown here is derived from an EMBL/GenBank/DDBJ whole genome shotgun (WGS) entry which is preliminary data.</text>
</comment>
<evidence type="ECO:0000256" key="2">
    <source>
        <dbReference type="ARBA" id="ARBA00022729"/>
    </source>
</evidence>
<gene>
    <name evidence="7" type="ORF">H9697_08765</name>
</gene>
<dbReference type="Proteomes" id="UP000823902">
    <property type="component" value="Unassembled WGS sequence"/>
</dbReference>
<dbReference type="AlphaFoldDB" id="A0A9D2QBL4"/>
<feature type="signal peptide" evidence="6">
    <location>
        <begin position="1"/>
        <end position="18"/>
    </location>
</feature>
<organism evidence="7 8">
    <name type="scientific">Candidatus Mediterraneibacter faecavium</name>
    <dbReference type="NCBI Taxonomy" id="2838668"/>
    <lineage>
        <taxon>Bacteria</taxon>
        <taxon>Bacillati</taxon>
        <taxon>Bacillota</taxon>
        <taxon>Clostridia</taxon>
        <taxon>Lachnospirales</taxon>
        <taxon>Lachnospiraceae</taxon>
        <taxon>Mediterraneibacter</taxon>
    </lineage>
</organism>
<keyword evidence="5" id="KW-0449">Lipoprotein</keyword>
<keyword evidence="3" id="KW-0472">Membrane</keyword>
<dbReference type="EMBL" id="DWVY01000046">
    <property type="protein sequence ID" value="HJC75017.1"/>
    <property type="molecule type" value="Genomic_DNA"/>
</dbReference>
<dbReference type="InterPro" id="IPR006059">
    <property type="entry name" value="SBP"/>
</dbReference>
<evidence type="ECO:0000256" key="5">
    <source>
        <dbReference type="ARBA" id="ARBA00023288"/>
    </source>
</evidence>
<protein>
    <submittedName>
        <fullName evidence="7">Extracellular solute-binding protein</fullName>
    </submittedName>
</protein>
<name>A0A9D2QBL4_9FIRM</name>
<dbReference type="SUPFAM" id="SSF53850">
    <property type="entry name" value="Periplasmic binding protein-like II"/>
    <property type="match status" value="1"/>
</dbReference>
<evidence type="ECO:0000313" key="8">
    <source>
        <dbReference type="Proteomes" id="UP000823902"/>
    </source>
</evidence>
<dbReference type="PROSITE" id="PS51257">
    <property type="entry name" value="PROKAR_LIPOPROTEIN"/>
    <property type="match status" value="1"/>
</dbReference>
<dbReference type="InterPro" id="IPR050490">
    <property type="entry name" value="Bact_solute-bd_prot1"/>
</dbReference>
<evidence type="ECO:0000313" key="7">
    <source>
        <dbReference type="EMBL" id="HJC75017.1"/>
    </source>
</evidence>
<proteinExistence type="predicted"/>
<reference evidence="7" key="1">
    <citation type="journal article" date="2021" name="PeerJ">
        <title>Extensive microbial diversity within the chicken gut microbiome revealed by metagenomics and culture.</title>
        <authorList>
            <person name="Gilroy R."/>
            <person name="Ravi A."/>
            <person name="Getino M."/>
            <person name="Pursley I."/>
            <person name="Horton D.L."/>
            <person name="Alikhan N.F."/>
            <person name="Baker D."/>
            <person name="Gharbi K."/>
            <person name="Hall N."/>
            <person name="Watson M."/>
            <person name="Adriaenssens E.M."/>
            <person name="Foster-Nyarko E."/>
            <person name="Jarju S."/>
            <person name="Secka A."/>
            <person name="Antonio M."/>
            <person name="Oren A."/>
            <person name="Chaudhuri R.R."/>
            <person name="La Ragione R."/>
            <person name="Hildebrand F."/>
            <person name="Pallen M.J."/>
        </authorList>
    </citation>
    <scope>NUCLEOTIDE SEQUENCE</scope>
    <source>
        <strain evidence="7">CHK196-7946</strain>
    </source>
</reference>
<evidence type="ECO:0000256" key="1">
    <source>
        <dbReference type="ARBA" id="ARBA00022475"/>
    </source>
</evidence>
<keyword evidence="1" id="KW-1003">Cell membrane</keyword>
<dbReference type="PANTHER" id="PTHR43649">
    <property type="entry name" value="ARABINOSE-BINDING PROTEIN-RELATED"/>
    <property type="match status" value="1"/>
</dbReference>
<keyword evidence="4" id="KW-0564">Palmitate</keyword>
<dbReference type="Pfam" id="PF01547">
    <property type="entry name" value="SBP_bac_1"/>
    <property type="match status" value="1"/>
</dbReference>
<evidence type="ECO:0000256" key="3">
    <source>
        <dbReference type="ARBA" id="ARBA00023136"/>
    </source>
</evidence>
<feature type="chain" id="PRO_5038920407" evidence="6">
    <location>
        <begin position="19"/>
        <end position="420"/>
    </location>
</feature>